<reference evidence="2" key="1">
    <citation type="submission" date="2018-08" db="EMBL/GenBank/DDBJ databases">
        <authorList>
            <person name="Im W.T."/>
        </authorList>
    </citation>
    <scope>NUCLEOTIDE SEQUENCE [LARGE SCALE GENOMIC DNA]</scope>
    <source>
        <strain evidence="2">LA-28</strain>
    </source>
</reference>
<gene>
    <name evidence="1" type="ORF">DY251_18390</name>
</gene>
<sequence length="109" mass="12266">MQFEPFCSNSADDVDGGVRAAISTHRRKMRDLVNFTRDCDRNRRTDSFSVTRLERLSKDEQIALTAIAEANVLSADDRRSKAMYLADLLEADPECMKPEDLVAALRSLA</sequence>
<organism evidence="1 2">
    <name type="scientific">Mesorhizobium denitrificans</name>
    <dbReference type="NCBI Taxonomy" id="2294114"/>
    <lineage>
        <taxon>Bacteria</taxon>
        <taxon>Pseudomonadati</taxon>
        <taxon>Pseudomonadota</taxon>
        <taxon>Alphaproteobacteria</taxon>
        <taxon>Hyphomicrobiales</taxon>
        <taxon>Phyllobacteriaceae</taxon>
        <taxon>Mesorhizobium</taxon>
    </lineage>
</organism>
<name>A0A371X671_9HYPH</name>
<dbReference type="AlphaFoldDB" id="A0A371X671"/>
<evidence type="ECO:0000313" key="1">
    <source>
        <dbReference type="EMBL" id="RFC64737.1"/>
    </source>
</evidence>
<dbReference type="EMBL" id="QURN01000017">
    <property type="protein sequence ID" value="RFC64737.1"/>
    <property type="molecule type" value="Genomic_DNA"/>
</dbReference>
<accession>A0A371X671</accession>
<protein>
    <submittedName>
        <fullName evidence="1">Uncharacterized protein</fullName>
    </submittedName>
</protein>
<comment type="caution">
    <text evidence="1">The sequence shown here is derived from an EMBL/GenBank/DDBJ whole genome shotgun (WGS) entry which is preliminary data.</text>
</comment>
<evidence type="ECO:0000313" key="2">
    <source>
        <dbReference type="Proteomes" id="UP000262379"/>
    </source>
</evidence>
<keyword evidence="2" id="KW-1185">Reference proteome</keyword>
<proteinExistence type="predicted"/>
<dbReference type="Proteomes" id="UP000262379">
    <property type="component" value="Unassembled WGS sequence"/>
</dbReference>